<dbReference type="PROSITE" id="PS50067">
    <property type="entry name" value="KINESIN_MOTOR_2"/>
    <property type="match status" value="1"/>
</dbReference>
<dbReference type="Gene3D" id="3.40.850.10">
    <property type="entry name" value="Kinesin motor domain"/>
    <property type="match status" value="1"/>
</dbReference>
<dbReference type="Pfam" id="PF00225">
    <property type="entry name" value="Kinesin"/>
    <property type="match status" value="1"/>
</dbReference>
<evidence type="ECO:0000256" key="3">
    <source>
        <dbReference type="ARBA" id="ARBA00022741"/>
    </source>
</evidence>
<keyword evidence="2" id="KW-0963">Cytoplasm</keyword>
<dbReference type="HOGENOM" id="CLU_339243_0_0_1"/>
<keyword evidence="10" id="KW-1185">Reference proteome</keyword>
<dbReference type="InterPro" id="IPR001752">
    <property type="entry name" value="Kinesin_motor_dom"/>
</dbReference>
<sequence>MPNVCVEVRIRPNSRNVLEFSNNKIIAGSKIYTFSKVHNRVSQTTLFNTSILPYVERFVSGENCTILAYGQTGSGKTYTMGLTHINEKGIIQNSLECIFKRGLTLACSFIEIYNEEIYDLMSEIRVPLNLRQGLEDINIVGLTETEISSYSEALEVLQKGNENRTTKSTKMNVESSRSHAMFTLSLRQTVSDRPVESRMSFVDLAGSERLKRTECSGHTARESISINAGLLSLGNVISALYLKKPHVPFRDSKLTRILQKCLNGYVLLISCVSGLQEDLFETTNTLKYASRAALIALDKKVHVESDKDKQIVLNLKKEISALKDENNRLRAAALCSGFKNEKIRNHPVVVELISRLRRYESEDAIRSIVENTRNNNASVINKDGRGSNSISFANKDAVNSNVGRDSHIANEVFPKSTFVERIHGSVLPKKQNTGRAQINEKSVISEADIIKENIENISKIHLSSANTNYTSEVNTEEQSAHANQLFTMNQAGMANARNSTTNSEPSNISTLVSSISNVVKMENVGVSDDSSAGVVRKKRTKLVSFDLEPKPKKNILFTPLKETRRVSFNLIETVTDQTPLSFIIHQGKVFFNCADSKIRAYDSKLSSIVSDDCIRCLYSSANLYYSSRSLLKMFISTGRSLPVYAYKNEISSLTIQNNLVFTGHEDGSLNVLDIRSNEVLHSSRIHSGAVFDMILAEGKFFSCSRDHSVKFNEFCADRFRFSHDFISLSPPHYDSVSKLLYFKDRCISLGRDCAIKVWNDGQPFKTVPYAHDSWIKSGSSANDYFVTGCKNGIVKCWDFIDHSVRCVGRVDVGSSVNCMLANGNELWVGAQSKKIYRYCIEKE</sequence>
<dbReference type="GO" id="GO:0003777">
    <property type="term" value="F:microtubule motor activity"/>
    <property type="evidence" value="ECO:0007669"/>
    <property type="project" value="InterPro"/>
</dbReference>
<evidence type="ECO:0000256" key="7">
    <source>
        <dbReference type="RuleBase" id="RU000394"/>
    </source>
</evidence>
<dbReference type="GO" id="GO:0005874">
    <property type="term" value="C:microtubule"/>
    <property type="evidence" value="ECO:0007669"/>
    <property type="project" value="UniProtKB-KW"/>
</dbReference>
<reference evidence="10" key="1">
    <citation type="submission" date="2011-05" db="EMBL/GenBank/DDBJ databases">
        <title>The genome sequence of Vittaforma corneae strain ATCC 50505.</title>
        <authorList>
            <consortium name="The Broad Institute Genome Sequencing Platform"/>
            <person name="Cuomo C."/>
            <person name="Didier E."/>
            <person name="Bowers L."/>
            <person name="Young S.K."/>
            <person name="Zeng Q."/>
            <person name="Gargeya S."/>
            <person name="Fitzgerald M."/>
            <person name="Haas B."/>
            <person name="Abouelleil A."/>
            <person name="Alvarado L."/>
            <person name="Arachchi H.M."/>
            <person name="Berlin A."/>
            <person name="Chapman S.B."/>
            <person name="Gearin G."/>
            <person name="Goldberg J."/>
            <person name="Griggs A."/>
            <person name="Gujja S."/>
            <person name="Hansen M."/>
            <person name="Heiman D."/>
            <person name="Howarth C."/>
            <person name="Larimer J."/>
            <person name="Lui A."/>
            <person name="MacDonald P.J.P."/>
            <person name="McCowen C."/>
            <person name="Montmayeur A."/>
            <person name="Murphy C."/>
            <person name="Neiman D."/>
            <person name="Pearson M."/>
            <person name="Priest M."/>
            <person name="Roberts A."/>
            <person name="Saif S."/>
            <person name="Shea T."/>
            <person name="Sisk P."/>
            <person name="Stolte C."/>
            <person name="Sykes S."/>
            <person name="Wortman J."/>
            <person name="Nusbaum C."/>
            <person name="Birren B."/>
        </authorList>
    </citation>
    <scope>NUCLEOTIDE SEQUENCE [LARGE SCALE GENOMIC DNA]</scope>
    <source>
        <strain evidence="10">ATCC 50505</strain>
    </source>
</reference>
<name>L2GNP6_VITCO</name>
<dbReference type="RefSeq" id="XP_007604411.1">
    <property type="nucleotide sequence ID" value="XM_007604349.1"/>
</dbReference>
<dbReference type="GO" id="GO:0005737">
    <property type="term" value="C:cytoplasm"/>
    <property type="evidence" value="ECO:0007669"/>
    <property type="project" value="UniProtKB-SubCell"/>
</dbReference>
<dbReference type="InterPro" id="IPR036322">
    <property type="entry name" value="WD40_repeat_dom_sf"/>
</dbReference>
<dbReference type="InterPro" id="IPR001680">
    <property type="entry name" value="WD40_rpt"/>
</dbReference>
<dbReference type="GO" id="GO:0051231">
    <property type="term" value="P:spindle elongation"/>
    <property type="evidence" value="ECO:0007669"/>
    <property type="project" value="TreeGrafter"/>
</dbReference>
<keyword evidence="7" id="KW-0493">Microtubule</keyword>
<dbReference type="GO" id="GO:0007018">
    <property type="term" value="P:microtubule-based movement"/>
    <property type="evidence" value="ECO:0007669"/>
    <property type="project" value="InterPro"/>
</dbReference>
<dbReference type="SMART" id="SM00129">
    <property type="entry name" value="KISc"/>
    <property type="match status" value="1"/>
</dbReference>
<dbReference type="InterPro" id="IPR015943">
    <property type="entry name" value="WD40/YVTN_repeat-like_dom_sf"/>
</dbReference>
<dbReference type="PRINTS" id="PR00380">
    <property type="entry name" value="KINESINHEAVY"/>
</dbReference>
<accession>L2GNP6</accession>
<dbReference type="InterPro" id="IPR027417">
    <property type="entry name" value="P-loop_NTPase"/>
</dbReference>
<feature type="domain" description="Kinesin motor" evidence="8">
    <location>
        <begin position="3"/>
        <end position="295"/>
    </location>
</feature>
<dbReference type="SUPFAM" id="SSF52540">
    <property type="entry name" value="P-loop containing nucleoside triphosphate hydrolases"/>
    <property type="match status" value="1"/>
</dbReference>
<dbReference type="OrthoDB" id="3176171at2759"/>
<organism evidence="9 10">
    <name type="scientific">Vittaforma corneae (strain ATCC 50505)</name>
    <name type="common">Microsporidian parasite</name>
    <name type="synonym">Nosema corneum</name>
    <dbReference type="NCBI Taxonomy" id="993615"/>
    <lineage>
        <taxon>Eukaryota</taxon>
        <taxon>Fungi</taxon>
        <taxon>Fungi incertae sedis</taxon>
        <taxon>Microsporidia</taxon>
        <taxon>Nosematidae</taxon>
        <taxon>Vittaforma</taxon>
    </lineage>
</organism>
<protein>
    <recommendedName>
        <fullName evidence="7">Kinesin-like protein</fullName>
    </recommendedName>
</protein>
<keyword evidence="4 6" id="KW-0067">ATP-binding</keyword>
<keyword evidence="5" id="KW-0175">Coiled coil</keyword>
<evidence type="ECO:0000256" key="1">
    <source>
        <dbReference type="ARBA" id="ARBA00004496"/>
    </source>
</evidence>
<dbReference type="InterPro" id="IPR019821">
    <property type="entry name" value="Kinesin_motor_CS"/>
</dbReference>
<dbReference type="Gene3D" id="2.130.10.10">
    <property type="entry name" value="YVTN repeat-like/Quinoprotein amine dehydrogenase"/>
    <property type="match status" value="2"/>
</dbReference>
<dbReference type="PROSITE" id="PS00411">
    <property type="entry name" value="KINESIN_MOTOR_1"/>
    <property type="match status" value="1"/>
</dbReference>
<evidence type="ECO:0000256" key="4">
    <source>
        <dbReference type="ARBA" id="ARBA00022840"/>
    </source>
</evidence>
<dbReference type="GO" id="GO:0005875">
    <property type="term" value="C:microtubule associated complex"/>
    <property type="evidence" value="ECO:0007669"/>
    <property type="project" value="TreeGrafter"/>
</dbReference>
<dbReference type="OMA" id="YAHDSWI"/>
<keyword evidence="6 7" id="KW-0505">Motor protein</keyword>
<dbReference type="STRING" id="993615.L2GNP6"/>
<feature type="binding site" evidence="6">
    <location>
        <begin position="70"/>
        <end position="77"/>
    </location>
    <ligand>
        <name>ATP</name>
        <dbReference type="ChEBI" id="CHEBI:30616"/>
    </ligand>
</feature>
<dbReference type="GeneID" id="19881676"/>
<dbReference type="Proteomes" id="UP000011082">
    <property type="component" value="Unassembled WGS sequence"/>
</dbReference>
<gene>
    <name evidence="9" type="ORF">VICG_00964</name>
</gene>
<evidence type="ECO:0000256" key="5">
    <source>
        <dbReference type="ARBA" id="ARBA00023054"/>
    </source>
</evidence>
<proteinExistence type="inferred from homology"/>
<comment type="subcellular location">
    <subcellularLocation>
        <location evidence="1">Cytoplasm</location>
    </subcellularLocation>
</comment>
<dbReference type="PANTHER" id="PTHR47969:SF15">
    <property type="entry name" value="CHROMOSOME-ASSOCIATED KINESIN KIF4A-RELATED"/>
    <property type="match status" value="1"/>
</dbReference>
<evidence type="ECO:0000256" key="6">
    <source>
        <dbReference type="PROSITE-ProRule" id="PRU00283"/>
    </source>
</evidence>
<dbReference type="SUPFAM" id="SSF50978">
    <property type="entry name" value="WD40 repeat-like"/>
    <property type="match status" value="1"/>
</dbReference>
<dbReference type="InterPro" id="IPR027640">
    <property type="entry name" value="Kinesin-like_fam"/>
</dbReference>
<dbReference type="GO" id="GO:0008017">
    <property type="term" value="F:microtubule binding"/>
    <property type="evidence" value="ECO:0007669"/>
    <property type="project" value="InterPro"/>
</dbReference>
<keyword evidence="3 6" id="KW-0547">Nucleotide-binding</keyword>
<dbReference type="InParanoid" id="L2GNP6"/>
<dbReference type="GO" id="GO:0007052">
    <property type="term" value="P:mitotic spindle organization"/>
    <property type="evidence" value="ECO:0007669"/>
    <property type="project" value="TreeGrafter"/>
</dbReference>
<dbReference type="InterPro" id="IPR036961">
    <property type="entry name" value="Kinesin_motor_dom_sf"/>
</dbReference>
<comment type="similarity">
    <text evidence="6 7">Belongs to the TRAFAC class myosin-kinesin ATPase superfamily. Kinesin family.</text>
</comment>
<evidence type="ECO:0000259" key="8">
    <source>
        <dbReference type="PROSITE" id="PS50067"/>
    </source>
</evidence>
<evidence type="ECO:0000313" key="10">
    <source>
        <dbReference type="Proteomes" id="UP000011082"/>
    </source>
</evidence>
<dbReference type="GO" id="GO:0005524">
    <property type="term" value="F:ATP binding"/>
    <property type="evidence" value="ECO:0007669"/>
    <property type="project" value="UniProtKB-UniRule"/>
</dbReference>
<dbReference type="SMART" id="SM00320">
    <property type="entry name" value="WD40"/>
    <property type="match status" value="4"/>
</dbReference>
<dbReference type="EMBL" id="JH370136">
    <property type="protein sequence ID" value="ELA41947.1"/>
    <property type="molecule type" value="Genomic_DNA"/>
</dbReference>
<dbReference type="VEuPathDB" id="MicrosporidiaDB:VICG_00964"/>
<dbReference type="AlphaFoldDB" id="L2GNP6"/>
<dbReference type="PANTHER" id="PTHR47969">
    <property type="entry name" value="CHROMOSOME-ASSOCIATED KINESIN KIF4A-RELATED"/>
    <property type="match status" value="1"/>
</dbReference>
<evidence type="ECO:0000256" key="2">
    <source>
        <dbReference type="ARBA" id="ARBA00022490"/>
    </source>
</evidence>
<dbReference type="Pfam" id="PF00400">
    <property type="entry name" value="WD40"/>
    <property type="match status" value="1"/>
</dbReference>
<evidence type="ECO:0000313" key="9">
    <source>
        <dbReference type="EMBL" id="ELA41947.1"/>
    </source>
</evidence>